<proteinExistence type="predicted"/>
<comment type="caution">
    <text evidence="2">The sequence shown here is derived from an EMBL/GenBank/DDBJ whole genome shotgun (WGS) entry which is preliminary data.</text>
</comment>
<gene>
    <name evidence="2" type="primary">Mo02841</name>
    <name evidence="2" type="ORF">E5Q_02841</name>
</gene>
<organism evidence="2 3">
    <name type="scientific">Mixia osmundae (strain CBS 9802 / IAM 14324 / JCM 22182 / KY 12970)</name>
    <dbReference type="NCBI Taxonomy" id="764103"/>
    <lineage>
        <taxon>Eukaryota</taxon>
        <taxon>Fungi</taxon>
        <taxon>Dikarya</taxon>
        <taxon>Basidiomycota</taxon>
        <taxon>Pucciniomycotina</taxon>
        <taxon>Mixiomycetes</taxon>
        <taxon>Mixiales</taxon>
        <taxon>Mixiaceae</taxon>
        <taxon>Mixia</taxon>
    </lineage>
</organism>
<sequence>MSSPPSEPSFELSYSSSCGTSVDPIETPRHSKTRHDQSICRCCKGKTSLDSLLSANVPRPRHRSEDTEVAEEPIGDADLALDRLIEQSQQLLHTSREILATTANTSHLLRKLSTDEDISLSLTDMHALRLNEELGTAHRLRTWLDTMTDDVDNLYGGLRPLDRRRTRSPVLKTQIDAPCNAGSHTIEGFDWAAAQQTSSPKLRTSFSDSRKPAAQRRISDTSPLLQGRPSDNIHGRGSVTVDTSNARDRLLAMLKSRQ</sequence>
<reference evidence="2 3" key="2">
    <citation type="journal article" date="2012" name="Open Biol.">
        <title>Characteristics of nucleosomes and linker DNA regions on the genome of the basidiomycete Mixia osmundae revealed by mono- and dinucleosome mapping.</title>
        <authorList>
            <person name="Nishida H."/>
            <person name="Kondo S."/>
            <person name="Matsumoto T."/>
            <person name="Suzuki Y."/>
            <person name="Yoshikawa H."/>
            <person name="Taylor T.D."/>
            <person name="Sugiyama J."/>
        </authorList>
    </citation>
    <scope>NUCLEOTIDE SEQUENCE [LARGE SCALE GENOMIC DNA]</scope>
    <source>
        <strain evidence="3">CBS 9802 / IAM 14324 / JCM 22182 / KY 12970</strain>
    </source>
</reference>
<dbReference type="HOGENOM" id="CLU_1078016_0_0_1"/>
<name>G7E017_MIXOS</name>
<evidence type="ECO:0000313" key="2">
    <source>
        <dbReference type="EMBL" id="GAA96177.1"/>
    </source>
</evidence>
<dbReference type="AlphaFoldDB" id="G7E017"/>
<dbReference type="RefSeq" id="XP_014570800.1">
    <property type="nucleotide sequence ID" value="XM_014715314.1"/>
</dbReference>
<keyword evidence="3" id="KW-1185">Reference proteome</keyword>
<feature type="region of interest" description="Disordered" evidence="1">
    <location>
        <begin position="200"/>
        <end position="244"/>
    </location>
</feature>
<feature type="region of interest" description="Disordered" evidence="1">
    <location>
        <begin position="1"/>
        <end position="37"/>
    </location>
</feature>
<reference evidence="2 3" key="1">
    <citation type="journal article" date="2011" name="J. Gen. Appl. Microbiol.">
        <title>Draft genome sequencing of the enigmatic basidiomycete Mixia osmundae.</title>
        <authorList>
            <person name="Nishida H."/>
            <person name="Nagatsuka Y."/>
            <person name="Sugiyama J."/>
        </authorList>
    </citation>
    <scope>NUCLEOTIDE SEQUENCE [LARGE SCALE GENOMIC DNA]</scope>
    <source>
        <strain evidence="3">CBS 9802 / IAM 14324 / JCM 22182 / KY 12970</strain>
    </source>
</reference>
<dbReference type="InParanoid" id="G7E017"/>
<evidence type="ECO:0000256" key="1">
    <source>
        <dbReference type="SAM" id="MobiDB-lite"/>
    </source>
</evidence>
<feature type="compositionally biased region" description="Low complexity" evidence="1">
    <location>
        <begin position="1"/>
        <end position="17"/>
    </location>
</feature>
<evidence type="ECO:0000313" key="3">
    <source>
        <dbReference type="Proteomes" id="UP000009131"/>
    </source>
</evidence>
<protein>
    <submittedName>
        <fullName evidence="2">Uncharacterized protein</fullName>
    </submittedName>
</protein>
<dbReference type="EMBL" id="BABT02000076">
    <property type="protein sequence ID" value="GAA96177.1"/>
    <property type="molecule type" value="Genomic_DNA"/>
</dbReference>
<accession>G7E017</accession>
<feature type="compositionally biased region" description="Basic and acidic residues" evidence="1">
    <location>
        <begin position="26"/>
        <end position="37"/>
    </location>
</feature>
<dbReference type="Proteomes" id="UP000009131">
    <property type="component" value="Unassembled WGS sequence"/>
</dbReference>